<proteinExistence type="predicted"/>
<accession>A0ACC0JFA6</accession>
<sequence>MGIFDYFISATEVKAIGPVVKFLQLALAALSALQLGSDQYPPQATVFDGQKFDIIVVGAGSAGCVLANRLSEISNWNVLLIEYGENPPVESVIPGLYPFVDYSMADWNYYTEDDGYSSQAHKTKNIHLTRGKMLGGSSGANYLYYVRGNKADFDTWVHKGAHGWDWNNVTYYYKKSEGNRSPEILKAGSAELHNTKGPLGITRPTWDKETRKYLDAFSEKHEILTDTNGYEQLGYSLPPYTIADKKRQSTAVAFLRPIKDRKNLFVLKKALCTKVLIKNKRAIGVVVKLDNKKLVNLYANKEVVLSAGTINTPQLLMLSGIGPKDHLTEKGIKVLLDLPQVGRNMYDHPTVTVTLTGKKGIKTAPQNIKVLTDLDTFPTPCIMGHVALSKNQSYPDYQTLAFPFPAATLLSTLICSYVFRLDDRICTAVAETGQKQETLMAQITLLHPKSSGYVELKSKNPEHGPKIFAKYYSDDEDLDKHARSIEDYISVINSEYLQSVNSEITDLKIPQCADIEFNTHEYWKCHVLNIATTLWHPVGTCAIGFKGKSVVDAELRVWGIDGLRIGDASVMPHITSGNTNAPCIMIGEKLADMIKRSHDAL</sequence>
<comment type="caution">
    <text evidence="1">The sequence shown here is derived from an EMBL/GenBank/DDBJ whole genome shotgun (WGS) entry which is preliminary data.</text>
</comment>
<gene>
    <name evidence="1" type="ORF">MSG28_006530</name>
</gene>
<dbReference type="EMBL" id="CM046110">
    <property type="protein sequence ID" value="KAI8422785.1"/>
    <property type="molecule type" value="Genomic_DNA"/>
</dbReference>
<name>A0ACC0JFA6_CHOFU</name>
<protein>
    <submittedName>
        <fullName evidence="1">Uncharacterized protein</fullName>
    </submittedName>
</protein>
<dbReference type="Proteomes" id="UP001064048">
    <property type="component" value="Chromosome 10"/>
</dbReference>
<evidence type="ECO:0000313" key="1">
    <source>
        <dbReference type="EMBL" id="KAI8422785.1"/>
    </source>
</evidence>
<evidence type="ECO:0000313" key="2">
    <source>
        <dbReference type="Proteomes" id="UP001064048"/>
    </source>
</evidence>
<reference evidence="1 2" key="1">
    <citation type="journal article" date="2022" name="Genome Biol. Evol.">
        <title>The Spruce Budworm Genome: Reconstructing the Evolutionary History of Antifreeze Proteins.</title>
        <authorList>
            <person name="Beliveau C."/>
            <person name="Gagne P."/>
            <person name="Picq S."/>
            <person name="Vernygora O."/>
            <person name="Keeling C.I."/>
            <person name="Pinkney K."/>
            <person name="Doucet D."/>
            <person name="Wen F."/>
            <person name="Johnston J.S."/>
            <person name="Maaroufi H."/>
            <person name="Boyle B."/>
            <person name="Laroche J."/>
            <person name="Dewar K."/>
            <person name="Juretic N."/>
            <person name="Blackburn G."/>
            <person name="Nisole A."/>
            <person name="Brunet B."/>
            <person name="Brandao M."/>
            <person name="Lumley L."/>
            <person name="Duan J."/>
            <person name="Quan G."/>
            <person name="Lucarotti C.J."/>
            <person name="Roe A.D."/>
            <person name="Sperling F.A.H."/>
            <person name="Levesque R.C."/>
            <person name="Cusson M."/>
        </authorList>
    </citation>
    <scope>NUCLEOTIDE SEQUENCE [LARGE SCALE GENOMIC DNA]</scope>
    <source>
        <strain evidence="1">Glfc:IPQL:Cfum</strain>
    </source>
</reference>
<keyword evidence="2" id="KW-1185">Reference proteome</keyword>
<organism evidence="1 2">
    <name type="scientific">Choristoneura fumiferana</name>
    <name type="common">Spruce budworm moth</name>
    <name type="synonym">Archips fumiferana</name>
    <dbReference type="NCBI Taxonomy" id="7141"/>
    <lineage>
        <taxon>Eukaryota</taxon>
        <taxon>Metazoa</taxon>
        <taxon>Ecdysozoa</taxon>
        <taxon>Arthropoda</taxon>
        <taxon>Hexapoda</taxon>
        <taxon>Insecta</taxon>
        <taxon>Pterygota</taxon>
        <taxon>Neoptera</taxon>
        <taxon>Endopterygota</taxon>
        <taxon>Lepidoptera</taxon>
        <taxon>Glossata</taxon>
        <taxon>Ditrysia</taxon>
        <taxon>Tortricoidea</taxon>
        <taxon>Tortricidae</taxon>
        <taxon>Tortricinae</taxon>
        <taxon>Choristoneura</taxon>
    </lineage>
</organism>